<organism evidence="2 3">
    <name type="scientific">Popillia japonica</name>
    <name type="common">Japanese beetle</name>
    <dbReference type="NCBI Taxonomy" id="7064"/>
    <lineage>
        <taxon>Eukaryota</taxon>
        <taxon>Metazoa</taxon>
        <taxon>Ecdysozoa</taxon>
        <taxon>Arthropoda</taxon>
        <taxon>Hexapoda</taxon>
        <taxon>Insecta</taxon>
        <taxon>Pterygota</taxon>
        <taxon>Neoptera</taxon>
        <taxon>Endopterygota</taxon>
        <taxon>Coleoptera</taxon>
        <taxon>Polyphaga</taxon>
        <taxon>Scarabaeiformia</taxon>
        <taxon>Scarabaeidae</taxon>
        <taxon>Rutelinae</taxon>
        <taxon>Popillia</taxon>
    </lineage>
</organism>
<keyword evidence="2" id="KW-0548">Nucleotidyltransferase</keyword>
<evidence type="ECO:0000259" key="1">
    <source>
        <dbReference type="Pfam" id="PF00078"/>
    </source>
</evidence>
<feature type="domain" description="Reverse transcriptase" evidence="1">
    <location>
        <begin position="21"/>
        <end position="95"/>
    </location>
</feature>
<dbReference type="SUPFAM" id="SSF56672">
    <property type="entry name" value="DNA/RNA polymerases"/>
    <property type="match status" value="1"/>
</dbReference>
<evidence type="ECO:0000313" key="2">
    <source>
        <dbReference type="EMBL" id="KAK9731647.1"/>
    </source>
</evidence>
<dbReference type="Gene3D" id="3.30.70.270">
    <property type="match status" value="1"/>
</dbReference>
<reference evidence="2 3" key="1">
    <citation type="journal article" date="2024" name="BMC Genomics">
        <title>De novo assembly and annotation of Popillia japonica's genome with initial clues to its potential as an invasive pest.</title>
        <authorList>
            <person name="Cucini C."/>
            <person name="Boschi S."/>
            <person name="Funari R."/>
            <person name="Cardaioli E."/>
            <person name="Iannotti N."/>
            <person name="Marturano G."/>
            <person name="Paoli F."/>
            <person name="Bruttini M."/>
            <person name="Carapelli A."/>
            <person name="Frati F."/>
            <person name="Nardi F."/>
        </authorList>
    </citation>
    <scope>NUCLEOTIDE SEQUENCE [LARGE SCALE GENOMIC DNA]</scope>
    <source>
        <strain evidence="2">DMR45628</strain>
    </source>
</reference>
<comment type="caution">
    <text evidence="2">The sequence shown here is derived from an EMBL/GenBank/DDBJ whole genome shotgun (WGS) entry which is preliminary data.</text>
</comment>
<dbReference type="PANTHER" id="PTHR24559:SF444">
    <property type="entry name" value="REVERSE TRANSCRIPTASE DOMAIN-CONTAINING PROTEIN"/>
    <property type="match status" value="1"/>
</dbReference>
<keyword evidence="3" id="KW-1185">Reference proteome</keyword>
<dbReference type="EMBL" id="JASPKY010000129">
    <property type="protein sequence ID" value="KAK9731647.1"/>
    <property type="molecule type" value="Genomic_DNA"/>
</dbReference>
<dbReference type="CDD" id="cd01647">
    <property type="entry name" value="RT_LTR"/>
    <property type="match status" value="1"/>
</dbReference>
<accession>A0AAW1LBZ9</accession>
<dbReference type="Gene3D" id="3.10.10.10">
    <property type="entry name" value="HIV Type 1 Reverse Transcriptase, subunit A, domain 1"/>
    <property type="match status" value="1"/>
</dbReference>
<dbReference type="AlphaFoldDB" id="A0AAW1LBZ9"/>
<name>A0AAW1LBZ9_POPJA</name>
<dbReference type="PANTHER" id="PTHR24559">
    <property type="entry name" value="TRANSPOSON TY3-I GAG-POL POLYPROTEIN"/>
    <property type="match status" value="1"/>
</dbReference>
<keyword evidence="2" id="KW-0695">RNA-directed DNA polymerase</keyword>
<dbReference type="InterPro" id="IPR053134">
    <property type="entry name" value="RNA-dir_DNA_polymerase"/>
</dbReference>
<proteinExistence type="predicted"/>
<dbReference type="Pfam" id="PF00078">
    <property type="entry name" value="RVT_1"/>
    <property type="match status" value="1"/>
</dbReference>
<gene>
    <name evidence="2" type="ORF">QE152_g13444</name>
</gene>
<keyword evidence="2" id="KW-0808">Transferase</keyword>
<dbReference type="InterPro" id="IPR043128">
    <property type="entry name" value="Rev_trsase/Diguanyl_cyclase"/>
</dbReference>
<dbReference type="InterPro" id="IPR000477">
    <property type="entry name" value="RT_dom"/>
</dbReference>
<dbReference type="GO" id="GO:0003964">
    <property type="term" value="F:RNA-directed DNA polymerase activity"/>
    <property type="evidence" value="ECO:0007669"/>
    <property type="project" value="UniProtKB-KW"/>
</dbReference>
<sequence length="142" mass="16249">MLELGIIERSHGSWSSPVLLVKKASGEYRFCFDGRALNAVTKPDRYPLPRVDRILSLLTDAHFISSIDLKSAFWQIPLDEESKDRTGFAIPGRGMFQKAHFGRYPLMRSRRTAPVLRYPEEECFDLRSCPSDFVTLLKLNNA</sequence>
<dbReference type="Proteomes" id="UP001458880">
    <property type="component" value="Unassembled WGS sequence"/>
</dbReference>
<dbReference type="InterPro" id="IPR043502">
    <property type="entry name" value="DNA/RNA_pol_sf"/>
</dbReference>
<protein>
    <submittedName>
        <fullName evidence="2">Reverse transcriptase (RNA-dependent DNA polymerase)</fullName>
    </submittedName>
</protein>
<evidence type="ECO:0000313" key="3">
    <source>
        <dbReference type="Proteomes" id="UP001458880"/>
    </source>
</evidence>